<gene>
    <name evidence="1" type="ORF">ENM60_00830</name>
</gene>
<organism evidence="1">
    <name type="scientific">Thermogladius calderae</name>
    <dbReference type="NCBI Taxonomy" id="1200300"/>
    <lineage>
        <taxon>Archaea</taxon>
        <taxon>Thermoproteota</taxon>
        <taxon>Thermoprotei</taxon>
        <taxon>Desulfurococcales</taxon>
        <taxon>Desulfurococcaceae</taxon>
        <taxon>Thermogladius</taxon>
    </lineage>
</organism>
<accession>A0A7J3XX89</accession>
<dbReference type="InterPro" id="IPR010157">
    <property type="entry name" value="CRISPR-assoc_Cas5"/>
</dbReference>
<sequence length="121" mass="13677">MSKLVEILAFLGAMRDYSYIDRLATALNETSVYEALKDAVRAYLSLCYSNETGWVEDKEKRYECPKVAEDELEREVEEVLKAVKGRSGAEIVKYSRELAMKAYAAIPKVRVEAKKTESKAG</sequence>
<protein>
    <recommendedName>
        <fullName evidence="2">Type I-A CRISPR-associated protein Csa5</fullName>
    </recommendedName>
</protein>
<reference evidence="1" key="1">
    <citation type="journal article" date="2020" name="mSystems">
        <title>Genome- and Community-Level Interaction Insights into Carbon Utilization and Element Cycling Functions of Hydrothermarchaeota in Hydrothermal Sediment.</title>
        <authorList>
            <person name="Zhou Z."/>
            <person name="Liu Y."/>
            <person name="Xu W."/>
            <person name="Pan J."/>
            <person name="Luo Z.H."/>
            <person name="Li M."/>
        </authorList>
    </citation>
    <scope>NUCLEOTIDE SEQUENCE [LARGE SCALE GENOMIC DNA]</scope>
    <source>
        <strain evidence="1">SpSt-110</strain>
    </source>
</reference>
<name>A0A7J3XX89_9CREN</name>
<dbReference type="Pfam" id="PF09702">
    <property type="entry name" value="Cas_Csa5"/>
    <property type="match status" value="1"/>
</dbReference>
<dbReference type="EMBL" id="DRYK01000016">
    <property type="protein sequence ID" value="HHP67332.1"/>
    <property type="molecule type" value="Genomic_DNA"/>
</dbReference>
<evidence type="ECO:0000313" key="1">
    <source>
        <dbReference type="EMBL" id="HHP67332.1"/>
    </source>
</evidence>
<dbReference type="Gene3D" id="1.20.120.1610">
    <property type="match status" value="1"/>
</dbReference>
<dbReference type="AlphaFoldDB" id="A0A7J3XX89"/>
<evidence type="ECO:0008006" key="2">
    <source>
        <dbReference type="Google" id="ProtNLM"/>
    </source>
</evidence>
<comment type="caution">
    <text evidence="1">The sequence shown here is derived from an EMBL/GenBank/DDBJ whole genome shotgun (WGS) entry which is preliminary data.</text>
</comment>
<proteinExistence type="predicted"/>